<evidence type="ECO:0000259" key="8">
    <source>
        <dbReference type="Pfam" id="PF02554"/>
    </source>
</evidence>
<dbReference type="GO" id="GO:0009267">
    <property type="term" value="P:cellular response to starvation"/>
    <property type="evidence" value="ECO:0007669"/>
    <property type="project" value="InterPro"/>
</dbReference>
<evidence type="ECO:0000256" key="5">
    <source>
        <dbReference type="ARBA" id="ARBA00022989"/>
    </source>
</evidence>
<dbReference type="Proteomes" id="UP001199319">
    <property type="component" value="Unassembled WGS sequence"/>
</dbReference>
<feature type="transmembrane region" description="Helical" evidence="7">
    <location>
        <begin position="259"/>
        <end position="279"/>
    </location>
</feature>
<feature type="transmembrane region" description="Helical" evidence="7">
    <location>
        <begin position="299"/>
        <end position="318"/>
    </location>
</feature>
<feature type="transmembrane region" description="Helical" evidence="7">
    <location>
        <begin position="444"/>
        <end position="464"/>
    </location>
</feature>
<reference evidence="9" key="1">
    <citation type="submission" date="2021-10" db="EMBL/GenBank/DDBJ databases">
        <title>Anaerobic single-cell dispensing facilitates the cultivation of human gut bacteria.</title>
        <authorList>
            <person name="Afrizal A."/>
        </authorList>
    </citation>
    <scope>NUCLEOTIDE SEQUENCE</scope>
    <source>
        <strain evidence="9">CLA-AA-H272</strain>
    </source>
</reference>
<comment type="subcellular location">
    <subcellularLocation>
        <location evidence="1">Cell membrane</location>
        <topology evidence="1">Multi-pass membrane protein</topology>
    </subcellularLocation>
</comment>
<feature type="transmembrane region" description="Helical" evidence="7">
    <location>
        <begin position="199"/>
        <end position="218"/>
    </location>
</feature>
<name>A0AAE3AI18_9FIRM</name>
<dbReference type="RefSeq" id="WP_302929843.1">
    <property type="nucleotide sequence ID" value="NZ_JAJEPW010000063.1"/>
</dbReference>
<evidence type="ECO:0000256" key="1">
    <source>
        <dbReference type="ARBA" id="ARBA00004651"/>
    </source>
</evidence>
<feature type="transmembrane region" description="Helical" evidence="7">
    <location>
        <begin position="388"/>
        <end position="413"/>
    </location>
</feature>
<feature type="transmembrane region" description="Helical" evidence="7">
    <location>
        <begin position="170"/>
        <end position="192"/>
    </location>
</feature>
<dbReference type="AlphaFoldDB" id="A0AAE3AI18"/>
<comment type="similarity">
    <text evidence="2">Belongs to the peptide transporter carbon starvation (CstA) (TC 2.A.114) family.</text>
</comment>
<proteinExistence type="inferred from homology"/>
<evidence type="ECO:0000256" key="2">
    <source>
        <dbReference type="ARBA" id="ARBA00007755"/>
    </source>
</evidence>
<dbReference type="InterPro" id="IPR051605">
    <property type="entry name" value="CstA"/>
</dbReference>
<dbReference type="PANTHER" id="PTHR30252">
    <property type="entry name" value="INNER MEMBRANE PEPTIDE TRANSPORTER"/>
    <property type="match status" value="1"/>
</dbReference>
<organism evidence="9 10">
    <name type="scientific">Brotocaccenecus cirricatena</name>
    <dbReference type="NCBI Taxonomy" id="3064195"/>
    <lineage>
        <taxon>Bacteria</taxon>
        <taxon>Bacillati</taxon>
        <taxon>Bacillota</taxon>
        <taxon>Clostridia</taxon>
        <taxon>Eubacteriales</taxon>
        <taxon>Oscillospiraceae</taxon>
        <taxon>Brotocaccenecus</taxon>
    </lineage>
</organism>
<sequence>MNAALFLIIGVAVLIVGYIFYGGWLAKKWGVDNSRVTPAHELEDGKDYCPAKAPVLMGHHFSSIAGAGPINGPIQAAVFGWVPVMLWVLIGGIFFGGVHDFGALFASIRHKGESIGEVIGDAIGARAKKLFIIFAYLTLILVVAAFASIVANTFKATYVDGVLDKAASAANASTAIISIMFILMAIVFGFFVYRRNAPLGISTVIGVIGIAVCMYIGLQWHPIYLSGNTWMIIVGLYIAIASVTPVWILLQPRDYLSSFLLYAMMILAVVGIIGCHPTVDMPAFTGFKDTLAPSGTSLGYMFPALFVTIACGAVSGFHSLVGSGTTAKQLDQEKDAKPIAYGGMLIECALALISVCAVGYIWAQYADGTTVTPTVVFATGLASMFSKVFGAGCYNVVYSMLILAVSAFCLTSVDTATRLARYMFQEFFTAPGESRENMPGWKKVVTNPYVATAITVVAGVALGMTGYAKIWALFGAANQLLAALGLLAVCCWLGKIGRNNKMFYFPMFFMLIVTLTSLAFTIKAQFAGIAAGGEGVAWFYIRAIIAILLVVLAIVLVVEGIQALSRNKKAAAAK</sequence>
<gene>
    <name evidence="9" type="ORF">LKD37_14430</name>
</gene>
<evidence type="ECO:0000256" key="7">
    <source>
        <dbReference type="SAM" id="Phobius"/>
    </source>
</evidence>
<dbReference type="InterPro" id="IPR003706">
    <property type="entry name" value="CstA_N"/>
</dbReference>
<dbReference type="PANTHER" id="PTHR30252:SF0">
    <property type="entry name" value="PEPTIDE TRANSPORTER CSTA"/>
    <property type="match status" value="1"/>
</dbReference>
<keyword evidence="5 7" id="KW-1133">Transmembrane helix</keyword>
<feature type="transmembrane region" description="Helical" evidence="7">
    <location>
        <begin position="470"/>
        <end position="493"/>
    </location>
</feature>
<evidence type="ECO:0000313" key="10">
    <source>
        <dbReference type="Proteomes" id="UP001199319"/>
    </source>
</evidence>
<keyword evidence="10" id="KW-1185">Reference proteome</keyword>
<feature type="transmembrane region" description="Helical" evidence="7">
    <location>
        <begin position="537"/>
        <end position="558"/>
    </location>
</feature>
<feature type="transmembrane region" description="Helical" evidence="7">
    <location>
        <begin position="505"/>
        <end position="531"/>
    </location>
</feature>
<feature type="transmembrane region" description="Helical" evidence="7">
    <location>
        <begin position="84"/>
        <end position="108"/>
    </location>
</feature>
<protein>
    <submittedName>
        <fullName evidence="9">Carbon starvation protein A</fullName>
    </submittedName>
</protein>
<accession>A0AAE3AI18</accession>
<evidence type="ECO:0000256" key="3">
    <source>
        <dbReference type="ARBA" id="ARBA00022475"/>
    </source>
</evidence>
<feature type="transmembrane region" description="Helical" evidence="7">
    <location>
        <begin position="339"/>
        <end position="363"/>
    </location>
</feature>
<feature type="transmembrane region" description="Helical" evidence="7">
    <location>
        <begin position="5"/>
        <end position="26"/>
    </location>
</feature>
<feature type="transmembrane region" description="Helical" evidence="7">
    <location>
        <begin position="129"/>
        <end position="150"/>
    </location>
</feature>
<evidence type="ECO:0000256" key="4">
    <source>
        <dbReference type="ARBA" id="ARBA00022692"/>
    </source>
</evidence>
<keyword evidence="3" id="KW-1003">Cell membrane</keyword>
<keyword evidence="4 7" id="KW-0812">Transmembrane</keyword>
<evidence type="ECO:0000313" key="9">
    <source>
        <dbReference type="EMBL" id="MCC2130690.1"/>
    </source>
</evidence>
<feature type="domain" description="CstA N-terminal" evidence="8">
    <location>
        <begin position="371"/>
        <end position="517"/>
    </location>
</feature>
<keyword evidence="6 7" id="KW-0472">Membrane</keyword>
<dbReference type="Pfam" id="PF02554">
    <property type="entry name" value="CstA"/>
    <property type="match status" value="2"/>
</dbReference>
<feature type="transmembrane region" description="Helical" evidence="7">
    <location>
        <begin position="230"/>
        <end position="250"/>
    </location>
</feature>
<feature type="domain" description="CstA N-terminal" evidence="8">
    <location>
        <begin position="2"/>
        <end position="361"/>
    </location>
</feature>
<evidence type="ECO:0000256" key="6">
    <source>
        <dbReference type="ARBA" id="ARBA00023136"/>
    </source>
</evidence>
<dbReference type="EMBL" id="JAJEPW010000063">
    <property type="protein sequence ID" value="MCC2130690.1"/>
    <property type="molecule type" value="Genomic_DNA"/>
</dbReference>
<dbReference type="GO" id="GO:0005886">
    <property type="term" value="C:plasma membrane"/>
    <property type="evidence" value="ECO:0007669"/>
    <property type="project" value="UniProtKB-SubCell"/>
</dbReference>
<comment type="caution">
    <text evidence="9">The sequence shown here is derived from an EMBL/GenBank/DDBJ whole genome shotgun (WGS) entry which is preliminary data.</text>
</comment>